<comment type="subcellular location">
    <subcellularLocation>
        <location evidence="1">Cell inner membrane</location>
        <topology evidence="1">Multi-pass membrane protein</topology>
    </subcellularLocation>
</comment>
<dbReference type="Pfam" id="PF13807">
    <property type="entry name" value="GNVR"/>
    <property type="match status" value="1"/>
</dbReference>
<evidence type="ECO:0000256" key="13">
    <source>
        <dbReference type="ARBA" id="ARBA00023136"/>
    </source>
</evidence>
<dbReference type="EC" id="2.7.10.2" evidence="4"/>
<dbReference type="Proteomes" id="UP001147830">
    <property type="component" value="Unassembled WGS sequence"/>
</dbReference>
<reference evidence="21" key="1">
    <citation type="journal article" date="2022" name="Front. Microbiol.">
        <title>Genome-based taxonomic rearrangement of Oceanobacter-related bacteria including the description of Thalassolituus hydrocarbonoclasticus sp. nov. and Thalassolituus pacificus sp. nov. and emended description of the genus Thalassolituus.</title>
        <authorList>
            <person name="Dong C."/>
            <person name="Wei L."/>
            <person name="Wang J."/>
            <person name="Lai Q."/>
            <person name="Huang Z."/>
            <person name="Shao Z."/>
        </authorList>
    </citation>
    <scope>NUCLEOTIDE SEQUENCE</scope>
    <source>
        <strain evidence="21">59MF3M-4</strain>
    </source>
</reference>
<dbReference type="GO" id="GO:0042802">
    <property type="term" value="F:identical protein binding"/>
    <property type="evidence" value="ECO:0007669"/>
    <property type="project" value="UniProtKB-ARBA"/>
</dbReference>
<evidence type="ECO:0000256" key="5">
    <source>
        <dbReference type="ARBA" id="ARBA00022475"/>
    </source>
</evidence>
<evidence type="ECO:0000256" key="4">
    <source>
        <dbReference type="ARBA" id="ARBA00011903"/>
    </source>
</evidence>
<evidence type="ECO:0000256" key="3">
    <source>
        <dbReference type="ARBA" id="ARBA00008883"/>
    </source>
</evidence>
<evidence type="ECO:0000256" key="7">
    <source>
        <dbReference type="ARBA" id="ARBA00022679"/>
    </source>
</evidence>
<sequence length="724" mass="79966">MNNTAAVEVIDLTHYWHVVRRQLKKIVALSAVVTLLAVLVLLTMTPVYQSTTTLLIESDDAKILSIEEVYGLSGASSEYFLTQFEILKSRELARRVVMDLNLVASPEFNPYHEANKKSFSLREMILGPQEPPTADEILAKTTDKFWDAITITPVRKTQLVKITVQTEDRELAPRAANAVADAYIRSQLEAKVGLTQQAAGWLSDRLGGLKDKLNESEKRLQQYREENNLVDVEGVDTLLSKEIDQITQRLVEARSKRLELEGTYRQLQSLEDKSYESLSSLPTILNSPLVVKLRESETAAELKVSEQSKRYGPAHPRMIAAQSDLDAVRDSVHTQMKRLANGIENDFNVARAKEASLQAALNDSKSQVRDLNRTEFKLNEYVREVRANRALYETFFNRISETTATGDLQTANARVIDPAVLPEDPVKPNKKLVVALALVVSVMFGIALAFLHDALDATVKNAEDVDRKLRSSLLGAVPLVAKATGRNADPQAAQALVRAFVEGSDHGFQESIRTLRTSITLAGLEQPVQVMLLTSSVPGEGKTTTSSNLAEAFGQMEKVLLIDADMRRPTVAKKLNLPSSSLGLSTAVAYPETLDDCIQHVEELGIDVIPAGPVPPNPLELLASKNFRELLETLKGRYQRIIIDSAPMHAVSDALYLSTLVDGVVYVVKADATKDKLIKAGLNHLEDSNARVLGVVLNQMDVEKEARYGEQYTYTGTYGYTSDV</sequence>
<evidence type="ECO:0000256" key="14">
    <source>
        <dbReference type="ARBA" id="ARBA00023137"/>
    </source>
</evidence>
<keyword evidence="10" id="KW-0418">Kinase</keyword>
<dbReference type="GO" id="GO:0004715">
    <property type="term" value="F:non-membrane spanning protein tyrosine kinase activity"/>
    <property type="evidence" value="ECO:0007669"/>
    <property type="project" value="UniProtKB-EC"/>
</dbReference>
<dbReference type="InterPro" id="IPR003856">
    <property type="entry name" value="LPS_length_determ_N"/>
</dbReference>
<feature type="domain" description="AAA" evidence="19">
    <location>
        <begin position="539"/>
        <end position="653"/>
    </location>
</feature>
<dbReference type="Pfam" id="PF13614">
    <property type="entry name" value="AAA_31"/>
    <property type="match status" value="1"/>
</dbReference>
<comment type="similarity">
    <text evidence="2">Belongs to the CpsD/CapB family.</text>
</comment>
<dbReference type="NCBIfam" id="TIGR01007">
    <property type="entry name" value="eps_fam"/>
    <property type="match status" value="1"/>
</dbReference>
<evidence type="ECO:0000256" key="11">
    <source>
        <dbReference type="ARBA" id="ARBA00022840"/>
    </source>
</evidence>
<dbReference type="GO" id="GO:0005524">
    <property type="term" value="F:ATP binding"/>
    <property type="evidence" value="ECO:0007669"/>
    <property type="project" value="UniProtKB-KW"/>
</dbReference>
<protein>
    <recommendedName>
        <fullName evidence="4">non-specific protein-tyrosine kinase</fullName>
        <ecNumber evidence="4">2.7.10.2</ecNumber>
    </recommendedName>
</protein>
<keyword evidence="8 17" id="KW-0812">Transmembrane</keyword>
<keyword evidence="6" id="KW-0997">Cell inner membrane</keyword>
<dbReference type="Pfam" id="PF02706">
    <property type="entry name" value="Wzz"/>
    <property type="match status" value="1"/>
</dbReference>
<evidence type="ECO:0000313" key="21">
    <source>
        <dbReference type="EMBL" id="MCT7360089.1"/>
    </source>
</evidence>
<keyword evidence="7 21" id="KW-0808">Transferase</keyword>
<comment type="similarity">
    <text evidence="3">Belongs to the etk/wzc family.</text>
</comment>
<gene>
    <name evidence="21" type="ORF">NYR02_13795</name>
</gene>
<reference evidence="21" key="2">
    <citation type="submission" date="2022-08" db="EMBL/GenBank/DDBJ databases">
        <authorList>
            <person name="Dong C."/>
        </authorList>
    </citation>
    <scope>NUCLEOTIDE SEQUENCE</scope>
    <source>
        <strain evidence="21">59MF3M-4</strain>
    </source>
</reference>
<keyword evidence="14" id="KW-0829">Tyrosine-protein kinase</keyword>
<dbReference type="FunFam" id="3.40.50.300:FF:000527">
    <property type="entry name" value="Tyrosine-protein kinase etk"/>
    <property type="match status" value="1"/>
</dbReference>
<evidence type="ECO:0000256" key="6">
    <source>
        <dbReference type="ARBA" id="ARBA00022519"/>
    </source>
</evidence>
<dbReference type="InterPro" id="IPR032807">
    <property type="entry name" value="GNVR"/>
</dbReference>
<dbReference type="PANTHER" id="PTHR32309:SF13">
    <property type="entry name" value="FERRIC ENTEROBACTIN TRANSPORT PROTEIN FEPE"/>
    <property type="match status" value="1"/>
</dbReference>
<dbReference type="GO" id="GO:0005886">
    <property type="term" value="C:plasma membrane"/>
    <property type="evidence" value="ECO:0007669"/>
    <property type="project" value="UniProtKB-SubCell"/>
</dbReference>
<feature type="coiled-coil region" evidence="16">
    <location>
        <begin position="206"/>
        <end position="273"/>
    </location>
</feature>
<evidence type="ECO:0000256" key="2">
    <source>
        <dbReference type="ARBA" id="ARBA00007316"/>
    </source>
</evidence>
<feature type="transmembrane region" description="Helical" evidence="17">
    <location>
        <begin position="26"/>
        <end position="48"/>
    </location>
</feature>
<feature type="domain" description="Tyrosine-protein kinase G-rich" evidence="20">
    <location>
        <begin position="383"/>
        <end position="452"/>
    </location>
</feature>
<keyword evidence="22" id="KW-1185">Reference proteome</keyword>
<evidence type="ECO:0000313" key="22">
    <source>
        <dbReference type="Proteomes" id="UP001147830"/>
    </source>
</evidence>
<dbReference type="RefSeq" id="WP_260976933.1">
    <property type="nucleotide sequence ID" value="NZ_JAOANI010000022.1"/>
</dbReference>
<feature type="domain" description="Polysaccharide chain length determinant N-terminal" evidence="18">
    <location>
        <begin position="10"/>
        <end position="99"/>
    </location>
</feature>
<evidence type="ECO:0000256" key="8">
    <source>
        <dbReference type="ARBA" id="ARBA00022692"/>
    </source>
</evidence>
<keyword evidence="9" id="KW-0547">Nucleotide-binding</keyword>
<dbReference type="CDD" id="cd05387">
    <property type="entry name" value="BY-kinase"/>
    <property type="match status" value="1"/>
</dbReference>
<keyword evidence="12 17" id="KW-1133">Transmembrane helix</keyword>
<evidence type="ECO:0000259" key="19">
    <source>
        <dbReference type="Pfam" id="PF13614"/>
    </source>
</evidence>
<evidence type="ECO:0000256" key="10">
    <source>
        <dbReference type="ARBA" id="ARBA00022777"/>
    </source>
</evidence>
<comment type="caution">
    <text evidence="21">The sequence shown here is derived from an EMBL/GenBank/DDBJ whole genome shotgun (WGS) entry which is preliminary data.</text>
</comment>
<comment type="catalytic activity">
    <reaction evidence="15">
        <text>L-tyrosyl-[protein] + ATP = O-phospho-L-tyrosyl-[protein] + ADP + H(+)</text>
        <dbReference type="Rhea" id="RHEA:10596"/>
        <dbReference type="Rhea" id="RHEA-COMP:10136"/>
        <dbReference type="Rhea" id="RHEA-COMP:20101"/>
        <dbReference type="ChEBI" id="CHEBI:15378"/>
        <dbReference type="ChEBI" id="CHEBI:30616"/>
        <dbReference type="ChEBI" id="CHEBI:46858"/>
        <dbReference type="ChEBI" id="CHEBI:61978"/>
        <dbReference type="ChEBI" id="CHEBI:456216"/>
        <dbReference type="EC" id="2.7.10.2"/>
    </reaction>
</comment>
<organism evidence="21 22">
    <name type="scientific">Thalassolituus pacificus</name>
    <dbReference type="NCBI Taxonomy" id="2975440"/>
    <lineage>
        <taxon>Bacteria</taxon>
        <taxon>Pseudomonadati</taxon>
        <taxon>Pseudomonadota</taxon>
        <taxon>Gammaproteobacteria</taxon>
        <taxon>Oceanospirillales</taxon>
        <taxon>Oceanospirillaceae</taxon>
        <taxon>Thalassolituus</taxon>
    </lineage>
</organism>
<evidence type="ECO:0000259" key="20">
    <source>
        <dbReference type="Pfam" id="PF13807"/>
    </source>
</evidence>
<evidence type="ECO:0000256" key="12">
    <source>
        <dbReference type="ARBA" id="ARBA00022989"/>
    </source>
</evidence>
<dbReference type="PANTHER" id="PTHR32309">
    <property type="entry name" value="TYROSINE-PROTEIN KINASE"/>
    <property type="match status" value="1"/>
</dbReference>
<evidence type="ECO:0000256" key="9">
    <source>
        <dbReference type="ARBA" id="ARBA00022741"/>
    </source>
</evidence>
<keyword evidence="5" id="KW-1003">Cell membrane</keyword>
<keyword evidence="11" id="KW-0067">ATP-binding</keyword>
<evidence type="ECO:0000256" key="15">
    <source>
        <dbReference type="ARBA" id="ARBA00051245"/>
    </source>
</evidence>
<keyword evidence="16" id="KW-0175">Coiled coil</keyword>
<name>A0A9X2WH62_9GAMM</name>
<dbReference type="InterPro" id="IPR027417">
    <property type="entry name" value="P-loop_NTPase"/>
</dbReference>
<dbReference type="SUPFAM" id="SSF52540">
    <property type="entry name" value="P-loop containing nucleoside triphosphate hydrolases"/>
    <property type="match status" value="1"/>
</dbReference>
<proteinExistence type="inferred from homology"/>
<dbReference type="InterPro" id="IPR005702">
    <property type="entry name" value="Wzc-like_C"/>
</dbReference>
<dbReference type="AlphaFoldDB" id="A0A9X2WH62"/>
<dbReference type="EMBL" id="JAOANI010000022">
    <property type="protein sequence ID" value="MCT7360089.1"/>
    <property type="molecule type" value="Genomic_DNA"/>
</dbReference>
<dbReference type="Gene3D" id="3.40.50.300">
    <property type="entry name" value="P-loop containing nucleotide triphosphate hydrolases"/>
    <property type="match status" value="1"/>
</dbReference>
<evidence type="ECO:0000256" key="16">
    <source>
        <dbReference type="SAM" id="Coils"/>
    </source>
</evidence>
<evidence type="ECO:0000256" key="1">
    <source>
        <dbReference type="ARBA" id="ARBA00004429"/>
    </source>
</evidence>
<dbReference type="InterPro" id="IPR050445">
    <property type="entry name" value="Bact_polysacc_biosynth/exp"/>
</dbReference>
<dbReference type="InterPro" id="IPR025669">
    <property type="entry name" value="AAA_dom"/>
</dbReference>
<evidence type="ECO:0000259" key="18">
    <source>
        <dbReference type="Pfam" id="PF02706"/>
    </source>
</evidence>
<keyword evidence="13 17" id="KW-0472">Membrane</keyword>
<evidence type="ECO:0000256" key="17">
    <source>
        <dbReference type="SAM" id="Phobius"/>
    </source>
</evidence>
<accession>A0A9X2WH62</accession>